<dbReference type="Proteomes" id="UP000629098">
    <property type="component" value="Unassembled WGS sequence"/>
</dbReference>
<gene>
    <name evidence="1" type="ORF">ICL16_03830</name>
</gene>
<dbReference type="RefSeq" id="WP_190825560.1">
    <property type="nucleotide sequence ID" value="NZ_CAWPPI010000013.1"/>
</dbReference>
<dbReference type="EMBL" id="JACXAE010000013">
    <property type="protein sequence ID" value="MBD2771276.1"/>
    <property type="molecule type" value="Genomic_DNA"/>
</dbReference>
<sequence length="612" mass="69390">MKYATNSNRWEITESISVAGSIAGTIAAVFSQQLIYVAAPMSLAFSLNLINRRRLEQKLQEDMSAALINGSVTNQQMLGEMQAVRADVQALSAASKPVNLSGIKSDISLVDKKIEELKTVISDTKPTATKQEIEQIDLVLQQLQSKLSSLTDNFNHRPEPRQIEELKLRTANLQQQLSTVPPAFDPSYLEQQIQLNKSSLSSLSKEFLSRPELEQIKELHSITTNIQSFYANDLEQRFQQLHIQIKEQALQLNQRPNIQQLEELKQVVANIQPFDASHLEQQIQQVQNSISALKQVVANIQPFDASHLEQQIQQVQNSVFALKQVVANIQPFDASHLEQQIQQVQNSVFALNEQFNQRPELEQIQKLQLLTADVQQQLYARPQYIQQLEQEIQQTQAQLQSLKLLDGNRIESLSDSVTLLQQRVLEQEQAIAQSAVPFAQRLRQEKANAKLELKTQLKLMPSSERQLQTEKEKRFSVEALIALARSKGIGSEFEQILQAGKENGFTLHPWPTNLTFSPSRQLVRANNLNRTQSLLILSALPTTDGKVRLWLDKDAIANFYPISQHIVTSLLGANGWREMEPKQISEFIASLNQLFEHIHSKEIVNKTYALTK</sequence>
<proteinExistence type="predicted"/>
<reference evidence="1" key="1">
    <citation type="submission" date="2020-09" db="EMBL/GenBank/DDBJ databases">
        <title>Iningainema tapete sp. nov. (Scytonemataceae, Cyanobacteria) from greenhouses in central Florida (USA) produces two types of nodularin with biosynthetic potential for microcystin-LR and anabaenopeptins.</title>
        <authorList>
            <person name="Berthold D.E."/>
            <person name="Lefler F.W."/>
            <person name="Huang I.-S."/>
            <person name="Abdulla H."/>
            <person name="Zimba P.V."/>
            <person name="Laughinghouse H.D. IV."/>
        </authorList>
    </citation>
    <scope>NUCLEOTIDE SEQUENCE</scope>
    <source>
        <strain evidence="1">BLCCT55</strain>
    </source>
</reference>
<comment type="caution">
    <text evidence="1">The sequence shown here is derived from an EMBL/GenBank/DDBJ whole genome shotgun (WGS) entry which is preliminary data.</text>
</comment>
<evidence type="ECO:0000313" key="1">
    <source>
        <dbReference type="EMBL" id="MBD2771276.1"/>
    </source>
</evidence>
<keyword evidence="2" id="KW-1185">Reference proteome</keyword>
<evidence type="ECO:0000313" key="2">
    <source>
        <dbReference type="Proteomes" id="UP000629098"/>
    </source>
</evidence>
<accession>A0A8J6XIE0</accession>
<organism evidence="1 2">
    <name type="scientific">Iningainema tapete BLCC-T55</name>
    <dbReference type="NCBI Taxonomy" id="2748662"/>
    <lineage>
        <taxon>Bacteria</taxon>
        <taxon>Bacillati</taxon>
        <taxon>Cyanobacteriota</taxon>
        <taxon>Cyanophyceae</taxon>
        <taxon>Nostocales</taxon>
        <taxon>Scytonemataceae</taxon>
        <taxon>Iningainema tapete</taxon>
    </lineage>
</organism>
<name>A0A8J6XIE0_9CYAN</name>
<dbReference type="AlphaFoldDB" id="A0A8J6XIE0"/>
<protein>
    <submittedName>
        <fullName evidence="1">Uncharacterized protein</fullName>
    </submittedName>
</protein>